<dbReference type="InterPro" id="IPR011060">
    <property type="entry name" value="RibuloseP-bd_barrel"/>
</dbReference>
<dbReference type="InterPro" id="IPR023026">
    <property type="entry name" value="Trp_synth_beta/beta-like"/>
</dbReference>
<dbReference type="OrthoDB" id="10050244at2759"/>
<comment type="cofactor">
    <cofactor evidence="1">
        <name>pyridoxal 5'-phosphate</name>
        <dbReference type="ChEBI" id="CHEBI:597326"/>
    </cofactor>
</comment>
<dbReference type="Gene3D" id="3.20.20.70">
    <property type="entry name" value="Aldolase class I"/>
    <property type="match status" value="2"/>
</dbReference>
<evidence type="ECO:0000256" key="8">
    <source>
        <dbReference type="ARBA" id="ARBA00022822"/>
    </source>
</evidence>
<keyword evidence="10" id="KW-0057">Aromatic amino acid biosynthesis</keyword>
<dbReference type="PROSITE" id="PS00168">
    <property type="entry name" value="TRP_SYNTHASE_BETA"/>
    <property type="match status" value="1"/>
</dbReference>
<dbReference type="Gene3D" id="3.40.50.1100">
    <property type="match status" value="4"/>
</dbReference>
<evidence type="ECO:0000256" key="4">
    <source>
        <dbReference type="ARBA" id="ARBA00006095"/>
    </source>
</evidence>
<evidence type="ECO:0000256" key="11">
    <source>
        <dbReference type="ARBA" id="ARBA00023239"/>
    </source>
</evidence>
<protein>
    <recommendedName>
        <fullName evidence="6">Tryptophan synthase</fullName>
        <ecNumber evidence="5">4.2.1.20</ecNumber>
    </recommendedName>
</protein>
<reference evidence="14 15" key="1">
    <citation type="submission" date="2018-06" db="EMBL/GenBank/DDBJ databases">
        <title>Whole genome sequencing of Candida tropicalis (genome annotated by CSBL at Korea University).</title>
        <authorList>
            <person name="Ahn J."/>
        </authorList>
    </citation>
    <scope>NUCLEOTIDE SEQUENCE [LARGE SCALE GENOMIC DNA]</scope>
    <source>
        <strain evidence="14 15">ATCC 20962</strain>
    </source>
</reference>
<keyword evidence="11" id="KW-0456">Lyase</keyword>
<dbReference type="EMBL" id="QLNQ01000029">
    <property type="protein sequence ID" value="RCK55717.1"/>
    <property type="molecule type" value="Genomic_DNA"/>
</dbReference>
<keyword evidence="9" id="KW-0663">Pyridoxal phosphate</keyword>
<dbReference type="InterPro" id="IPR006653">
    <property type="entry name" value="Trp_synth_b_CS"/>
</dbReference>
<keyword evidence="7" id="KW-0028">Amino-acid biosynthesis</keyword>
<evidence type="ECO:0000256" key="2">
    <source>
        <dbReference type="ARBA" id="ARBA00004733"/>
    </source>
</evidence>
<dbReference type="PANTHER" id="PTHR48077">
    <property type="entry name" value="TRYPTOPHAN SYNTHASE-RELATED"/>
    <property type="match status" value="1"/>
</dbReference>
<keyword evidence="8" id="KW-0822">Tryptophan biosynthesis</keyword>
<proteinExistence type="inferred from homology"/>
<dbReference type="GO" id="GO:0004834">
    <property type="term" value="F:tryptophan synthase activity"/>
    <property type="evidence" value="ECO:0007669"/>
    <property type="project" value="UniProtKB-EC"/>
</dbReference>
<evidence type="ECO:0000256" key="5">
    <source>
        <dbReference type="ARBA" id="ARBA00012043"/>
    </source>
</evidence>
<evidence type="ECO:0000313" key="14">
    <source>
        <dbReference type="EMBL" id="RCK55717.1"/>
    </source>
</evidence>
<organism evidence="14 15">
    <name type="scientific">Candida viswanathii</name>
    <dbReference type="NCBI Taxonomy" id="5486"/>
    <lineage>
        <taxon>Eukaryota</taxon>
        <taxon>Fungi</taxon>
        <taxon>Dikarya</taxon>
        <taxon>Ascomycota</taxon>
        <taxon>Saccharomycotina</taxon>
        <taxon>Pichiomycetes</taxon>
        <taxon>Debaryomycetaceae</taxon>
        <taxon>Candida/Lodderomyces clade</taxon>
        <taxon>Candida</taxon>
    </lineage>
</organism>
<dbReference type="InterPro" id="IPR002028">
    <property type="entry name" value="Trp_synthase_suA"/>
</dbReference>
<dbReference type="InterPro" id="IPR036052">
    <property type="entry name" value="TrpB-like_PALP_sf"/>
</dbReference>
<comment type="pathway">
    <text evidence="2">Amino-acid biosynthesis; L-tryptophan biosynthesis; L-tryptophan from chorismate: step 5/5.</text>
</comment>
<evidence type="ECO:0000256" key="7">
    <source>
        <dbReference type="ARBA" id="ARBA00022605"/>
    </source>
</evidence>
<accession>A0A367XQ21</accession>
<sequence>MQKRRTQGLSQFITAGFPTVEDTVPILKNMQEAGVDIIELGVPFSDPIADARDAGVTVPVILMGYYNPILKYGEQKFLKDAADAGASGFIVVDLPPEEAIKFRTECAQHGLSYVPLVAPATSDERLKTLGQIADSFIYVVSKMGTTGASSKVSSGIEELCARVRKFAGEDTPLAVGFGVSTENTSKPLDKLPMVLSLDPRFLGRIHKYNPRFGDFGGQYVPEALHTCLLELEKGFEDAVADPQFWKDFRDLYTYIGRPSSLHKADRLTEHAGGAQIWLKREDLNHTGSHKINNALAQVLIAKRLGKRRSLLKPVPASTVSPPPRDTRRQALNVFRMKILGANVVAVKNGTQTLRDATSEPSDSGTFQSVIGQETKEQFKELNDGKLPNAVVACVGGGSNSTGMFSPFEHDPEVKMLGVEAGGDGLHTDRHSATLTAGIPGVFHGVKTYVLQDDDGQVHDTHSVSAEHRQSDFIAATDAQALEGFRLLSQLEGIIPALESSHAIYGGVELAKSLPKDQHIVINVSGRGDKDVQSVAEVLPKLGQEIGWDLRFEEDPSK</sequence>
<feature type="domain" description="Tryptophan synthase beta chain-like PALP" evidence="13">
    <location>
        <begin position="332"/>
        <end position="525"/>
    </location>
</feature>
<dbReference type="Proteomes" id="UP000253472">
    <property type="component" value="Unassembled WGS sequence"/>
</dbReference>
<comment type="caution">
    <text evidence="14">The sequence shown here is derived from an EMBL/GenBank/DDBJ whole genome shotgun (WGS) entry which is preliminary data.</text>
</comment>
<dbReference type="EC" id="4.2.1.20" evidence="5"/>
<dbReference type="PANTHER" id="PTHR48077:SF3">
    <property type="entry name" value="TRYPTOPHAN SYNTHASE"/>
    <property type="match status" value="1"/>
</dbReference>
<dbReference type="InterPro" id="IPR001926">
    <property type="entry name" value="TrpB-like_PALP"/>
</dbReference>
<evidence type="ECO:0000256" key="10">
    <source>
        <dbReference type="ARBA" id="ARBA00023141"/>
    </source>
</evidence>
<evidence type="ECO:0000259" key="13">
    <source>
        <dbReference type="Pfam" id="PF00291"/>
    </source>
</evidence>
<evidence type="ECO:0000256" key="3">
    <source>
        <dbReference type="ARBA" id="ARBA00005761"/>
    </source>
</evidence>
<evidence type="ECO:0000256" key="6">
    <source>
        <dbReference type="ARBA" id="ARBA00018724"/>
    </source>
</evidence>
<name>A0A367XQ21_9ASCO</name>
<dbReference type="UniPathway" id="UPA00035">
    <property type="reaction ID" value="UER00044"/>
</dbReference>
<dbReference type="FunFam" id="3.40.50.1100:FF:000004">
    <property type="entry name" value="Tryptophan synthase beta chain"/>
    <property type="match status" value="1"/>
</dbReference>
<evidence type="ECO:0000256" key="1">
    <source>
        <dbReference type="ARBA" id="ARBA00001933"/>
    </source>
</evidence>
<gene>
    <name evidence="14" type="primary">trp2</name>
    <name evidence="14" type="ORF">Cantr_05709</name>
</gene>
<dbReference type="STRING" id="5486.A0A367XQ21"/>
<dbReference type="Pfam" id="PF00291">
    <property type="entry name" value="PALP"/>
    <property type="match status" value="1"/>
</dbReference>
<comment type="similarity">
    <text evidence="4">In the N-terminal section; belongs to the TrpA family.</text>
</comment>
<dbReference type="InterPro" id="IPR013785">
    <property type="entry name" value="Aldolase_TIM"/>
</dbReference>
<dbReference type="NCBIfam" id="TIGR00262">
    <property type="entry name" value="trpA"/>
    <property type="match status" value="1"/>
</dbReference>
<dbReference type="CDD" id="cd04724">
    <property type="entry name" value="Tryptophan_synthase_alpha"/>
    <property type="match status" value="1"/>
</dbReference>
<comment type="similarity">
    <text evidence="3">In the C-terminal section; belongs to the TrpB family.</text>
</comment>
<dbReference type="SUPFAM" id="SSF53686">
    <property type="entry name" value="Tryptophan synthase beta subunit-like PLP-dependent enzymes"/>
    <property type="match status" value="1"/>
</dbReference>
<evidence type="ECO:0000256" key="12">
    <source>
        <dbReference type="ARBA" id="ARBA00049047"/>
    </source>
</evidence>
<comment type="catalytic activity">
    <reaction evidence="12">
        <text>(1S,2R)-1-C-(indol-3-yl)glycerol 3-phosphate + L-serine = D-glyceraldehyde 3-phosphate + L-tryptophan + H2O</text>
        <dbReference type="Rhea" id="RHEA:10532"/>
        <dbReference type="ChEBI" id="CHEBI:15377"/>
        <dbReference type="ChEBI" id="CHEBI:33384"/>
        <dbReference type="ChEBI" id="CHEBI:57912"/>
        <dbReference type="ChEBI" id="CHEBI:58866"/>
        <dbReference type="ChEBI" id="CHEBI:59776"/>
        <dbReference type="EC" id="4.2.1.20"/>
    </reaction>
</comment>
<evidence type="ECO:0000313" key="15">
    <source>
        <dbReference type="Proteomes" id="UP000253472"/>
    </source>
</evidence>
<keyword evidence="15" id="KW-1185">Reference proteome</keyword>
<dbReference type="AlphaFoldDB" id="A0A367XQ21"/>
<dbReference type="SUPFAM" id="SSF51366">
    <property type="entry name" value="Ribulose-phoshate binding barrel"/>
    <property type="match status" value="1"/>
</dbReference>
<evidence type="ECO:0000256" key="9">
    <source>
        <dbReference type="ARBA" id="ARBA00022898"/>
    </source>
</evidence>
<dbReference type="GO" id="GO:0005737">
    <property type="term" value="C:cytoplasm"/>
    <property type="evidence" value="ECO:0007669"/>
    <property type="project" value="TreeGrafter"/>
</dbReference>
<dbReference type="Pfam" id="PF00290">
    <property type="entry name" value="Trp_syntA"/>
    <property type="match status" value="2"/>
</dbReference>